<gene>
    <name evidence="2" type="ORF">GCM10025867_42500</name>
</gene>
<dbReference type="EMBL" id="AP027732">
    <property type="protein sequence ID" value="BDZ52009.1"/>
    <property type="molecule type" value="Genomic_DNA"/>
</dbReference>
<evidence type="ECO:0000256" key="1">
    <source>
        <dbReference type="SAM" id="MobiDB-lite"/>
    </source>
</evidence>
<keyword evidence="3" id="KW-1185">Reference proteome</keyword>
<evidence type="ECO:0000313" key="2">
    <source>
        <dbReference type="EMBL" id="BDZ52009.1"/>
    </source>
</evidence>
<name>A0ABM8GUG5_9MICO</name>
<proteinExistence type="predicted"/>
<dbReference type="Proteomes" id="UP001321486">
    <property type="component" value="Chromosome"/>
</dbReference>
<evidence type="ECO:0000313" key="3">
    <source>
        <dbReference type="Proteomes" id="UP001321486"/>
    </source>
</evidence>
<protein>
    <submittedName>
        <fullName evidence="2">Uncharacterized protein</fullName>
    </submittedName>
</protein>
<accession>A0ABM8GUG5</accession>
<feature type="region of interest" description="Disordered" evidence="1">
    <location>
        <begin position="62"/>
        <end position="81"/>
    </location>
</feature>
<organism evidence="2 3">
    <name type="scientific">Frondihabitans sucicola</name>
    <dbReference type="NCBI Taxonomy" id="1268041"/>
    <lineage>
        <taxon>Bacteria</taxon>
        <taxon>Bacillati</taxon>
        <taxon>Actinomycetota</taxon>
        <taxon>Actinomycetes</taxon>
        <taxon>Micrococcales</taxon>
        <taxon>Microbacteriaceae</taxon>
        <taxon>Frondihabitans</taxon>
    </lineage>
</organism>
<reference evidence="3" key="1">
    <citation type="journal article" date="2019" name="Int. J. Syst. Evol. Microbiol.">
        <title>The Global Catalogue of Microorganisms (GCM) 10K type strain sequencing project: providing services to taxonomists for standard genome sequencing and annotation.</title>
        <authorList>
            <consortium name="The Broad Institute Genomics Platform"/>
            <consortium name="The Broad Institute Genome Sequencing Center for Infectious Disease"/>
            <person name="Wu L."/>
            <person name="Ma J."/>
        </authorList>
    </citation>
    <scope>NUCLEOTIDE SEQUENCE [LARGE SCALE GENOMIC DNA]</scope>
    <source>
        <strain evidence="3">NBRC 108728</strain>
    </source>
</reference>
<sequence length="167" mass="17774">MREPAVAVALTLSERQATARRIAGQINAGAEFGDGLVVDLLEPLGRLGGRVLRCQTVERDVDADSAQRDEPCQDAPVRPDHREGVTAAVRVDQVVAGSPSVGSEPDHAASVDQALVDVGDPLDPRLTGAGFPRFSIAFSREPSLVVVRLRSTSSRRVAVSRSDMVRP</sequence>